<sequence length="57" mass="6429">MKRADLIKKISKLGAVLERHGANHDWYVNHKTGAVQAVPRHNEIKEPLAKAIIKVFS</sequence>
<evidence type="ECO:0000256" key="4">
    <source>
        <dbReference type="ARBA" id="ARBA00022759"/>
    </source>
</evidence>
<dbReference type="STRING" id="545694.TREPR_3852"/>
<dbReference type="HOGENOM" id="CLU_164851_7_2_12"/>
<organism evidence="8 9">
    <name type="scientific">Treponema primitia (strain ATCC BAA-887 / DSM 12427 / ZAS-2)</name>
    <dbReference type="NCBI Taxonomy" id="545694"/>
    <lineage>
        <taxon>Bacteria</taxon>
        <taxon>Pseudomonadati</taxon>
        <taxon>Spirochaetota</taxon>
        <taxon>Spirochaetia</taxon>
        <taxon>Spirochaetales</taxon>
        <taxon>Treponemataceae</taxon>
        <taxon>Treponema</taxon>
    </lineage>
</organism>
<dbReference type="KEGG" id="tpi:TREPR_3852"/>
<proteinExistence type="inferred from homology"/>
<keyword evidence="9" id="KW-1185">Reference proteome</keyword>
<dbReference type="GO" id="GO:0004519">
    <property type="term" value="F:endonuclease activity"/>
    <property type="evidence" value="ECO:0007669"/>
    <property type="project" value="UniProtKB-KW"/>
</dbReference>
<keyword evidence="6" id="KW-0694">RNA-binding</keyword>
<evidence type="ECO:0000313" key="8">
    <source>
        <dbReference type="EMBL" id="AEF85843.1"/>
    </source>
</evidence>
<dbReference type="eggNOG" id="COG1724">
    <property type="taxonomic scope" value="Bacteria"/>
</dbReference>
<evidence type="ECO:0000256" key="7">
    <source>
        <dbReference type="ARBA" id="ARBA00023016"/>
    </source>
</evidence>
<dbReference type="InterPro" id="IPR012933">
    <property type="entry name" value="HicA_mRNA_interferase"/>
</dbReference>
<dbReference type="Proteomes" id="UP000009223">
    <property type="component" value="Chromosome"/>
</dbReference>
<dbReference type="InterPro" id="IPR038570">
    <property type="entry name" value="HicA_sf"/>
</dbReference>
<dbReference type="Pfam" id="PF07927">
    <property type="entry name" value="HicA_toxin"/>
    <property type="match status" value="1"/>
</dbReference>
<evidence type="ECO:0000256" key="5">
    <source>
        <dbReference type="ARBA" id="ARBA00022801"/>
    </source>
</evidence>
<keyword evidence="2" id="KW-1277">Toxin-antitoxin system</keyword>
<dbReference type="OrthoDB" id="9799854at2"/>
<reference evidence="8 9" key="2">
    <citation type="journal article" date="2011" name="ISME J.">
        <title>RNA-seq reveals cooperative metabolic interactions between two termite-gut spirochete species in co-culture.</title>
        <authorList>
            <person name="Rosenthal A.Z."/>
            <person name="Matson E.G."/>
            <person name="Eldar A."/>
            <person name="Leadbetter J.R."/>
        </authorList>
    </citation>
    <scope>NUCLEOTIDE SEQUENCE [LARGE SCALE GENOMIC DNA]</scope>
    <source>
        <strain evidence="9">ATCC BAA-887 / DSM 12427 / ZAS-2</strain>
    </source>
</reference>
<evidence type="ECO:0000256" key="6">
    <source>
        <dbReference type="ARBA" id="ARBA00022884"/>
    </source>
</evidence>
<evidence type="ECO:0000256" key="3">
    <source>
        <dbReference type="ARBA" id="ARBA00022722"/>
    </source>
</evidence>
<keyword evidence="5" id="KW-0378">Hydrolase</keyword>
<comment type="similarity">
    <text evidence="1">Belongs to the HicA mRNA interferase family.</text>
</comment>
<dbReference type="Gene3D" id="3.30.920.30">
    <property type="entry name" value="Hypothetical protein"/>
    <property type="match status" value="1"/>
</dbReference>
<dbReference type="GO" id="GO:0016787">
    <property type="term" value="F:hydrolase activity"/>
    <property type="evidence" value="ECO:0007669"/>
    <property type="project" value="UniProtKB-KW"/>
</dbReference>
<dbReference type="GO" id="GO:0003729">
    <property type="term" value="F:mRNA binding"/>
    <property type="evidence" value="ECO:0007669"/>
    <property type="project" value="InterPro"/>
</dbReference>
<name>F5YP42_TREPZ</name>
<dbReference type="SUPFAM" id="SSF54786">
    <property type="entry name" value="YcfA/nrd intein domain"/>
    <property type="match status" value="1"/>
</dbReference>
<keyword evidence="7" id="KW-0346">Stress response</keyword>
<protein>
    <submittedName>
        <fullName evidence="8">Conserved domain protein</fullName>
    </submittedName>
</protein>
<reference evidence="9" key="1">
    <citation type="submission" date="2009-12" db="EMBL/GenBank/DDBJ databases">
        <title>Complete sequence of Treponema primitia strain ZAS-2.</title>
        <authorList>
            <person name="Tetu S.G."/>
            <person name="Matson E."/>
            <person name="Ren Q."/>
            <person name="Seshadri R."/>
            <person name="Elbourne L."/>
            <person name="Hassan K.A."/>
            <person name="Durkin A."/>
            <person name="Radune D."/>
            <person name="Mohamoud Y."/>
            <person name="Shay R."/>
            <person name="Jin S."/>
            <person name="Zhang X."/>
            <person name="Lucey K."/>
            <person name="Ballor N.R."/>
            <person name="Ottesen E."/>
            <person name="Rosenthal R."/>
            <person name="Allen A."/>
            <person name="Leadbetter J.R."/>
            <person name="Paulsen I.T."/>
        </authorList>
    </citation>
    <scope>NUCLEOTIDE SEQUENCE [LARGE SCALE GENOMIC DNA]</scope>
    <source>
        <strain evidence="9">ATCC BAA-887 / DSM 12427 / ZAS-2</strain>
    </source>
</reference>
<dbReference type="AlphaFoldDB" id="F5YP42"/>
<gene>
    <name evidence="8" type="ordered locus">TREPR_3852</name>
</gene>
<accession>F5YP42</accession>
<evidence type="ECO:0000256" key="1">
    <source>
        <dbReference type="ARBA" id="ARBA00006620"/>
    </source>
</evidence>
<keyword evidence="3" id="KW-0540">Nuclease</keyword>
<keyword evidence="4" id="KW-0255">Endonuclease</keyword>
<dbReference type="RefSeq" id="WP_015706488.1">
    <property type="nucleotide sequence ID" value="NC_015578.1"/>
</dbReference>
<evidence type="ECO:0000256" key="2">
    <source>
        <dbReference type="ARBA" id="ARBA00022649"/>
    </source>
</evidence>
<evidence type="ECO:0000313" key="9">
    <source>
        <dbReference type="Proteomes" id="UP000009223"/>
    </source>
</evidence>
<dbReference type="EMBL" id="CP001843">
    <property type="protein sequence ID" value="AEF85843.1"/>
    <property type="molecule type" value="Genomic_DNA"/>
</dbReference>